<dbReference type="Proteomes" id="UP000247647">
    <property type="component" value="Unassembled WGS sequence"/>
</dbReference>
<dbReference type="RefSeq" id="XP_025484189.1">
    <property type="nucleotide sequence ID" value="XM_025626503.1"/>
</dbReference>
<feature type="transmembrane region" description="Helical" evidence="1">
    <location>
        <begin position="6"/>
        <end position="26"/>
    </location>
</feature>
<organism evidence="2 3">
    <name type="scientific">Aspergillus neoniger (strain CBS 115656)</name>
    <dbReference type="NCBI Taxonomy" id="1448310"/>
    <lineage>
        <taxon>Eukaryota</taxon>
        <taxon>Fungi</taxon>
        <taxon>Dikarya</taxon>
        <taxon>Ascomycota</taxon>
        <taxon>Pezizomycotina</taxon>
        <taxon>Eurotiomycetes</taxon>
        <taxon>Eurotiomycetidae</taxon>
        <taxon>Eurotiales</taxon>
        <taxon>Aspergillaceae</taxon>
        <taxon>Aspergillus</taxon>
        <taxon>Aspergillus subgen. Circumdati</taxon>
    </lineage>
</organism>
<evidence type="ECO:0000313" key="3">
    <source>
        <dbReference type="Proteomes" id="UP000247647"/>
    </source>
</evidence>
<keyword evidence="1" id="KW-1133">Transmembrane helix</keyword>
<accession>A0A318YV95</accession>
<evidence type="ECO:0000256" key="1">
    <source>
        <dbReference type="SAM" id="Phobius"/>
    </source>
</evidence>
<protein>
    <submittedName>
        <fullName evidence="2">Uncharacterized protein</fullName>
    </submittedName>
</protein>
<dbReference type="EMBL" id="KZ821447">
    <property type="protein sequence ID" value="PYH38711.1"/>
    <property type="molecule type" value="Genomic_DNA"/>
</dbReference>
<dbReference type="AlphaFoldDB" id="A0A318YV95"/>
<name>A0A318YV95_ASPNB</name>
<evidence type="ECO:0000313" key="2">
    <source>
        <dbReference type="EMBL" id="PYH38711.1"/>
    </source>
</evidence>
<keyword evidence="1" id="KW-0812">Transmembrane</keyword>
<gene>
    <name evidence="2" type="ORF">BO87DRAFT_412524</name>
</gene>
<dbReference type="GeneID" id="37128959"/>
<sequence>MPWSIDTSLSFITLLLTGISFLLKIWNHVVNWSYSRVLPQGVARSTPETSIIRRQQQHRHQLHSVDPEILLESGLHPGAYQTLIVNQLFQLYLRYLSIGLYRDSIWLWDITAILIIFQKEKVLAFVNRNTVFGP</sequence>
<reference evidence="2" key="1">
    <citation type="submission" date="2016-12" db="EMBL/GenBank/DDBJ databases">
        <title>The genomes of Aspergillus section Nigri reveals drivers in fungal speciation.</title>
        <authorList>
            <consortium name="DOE Joint Genome Institute"/>
            <person name="Vesth T.C."/>
            <person name="Nybo J."/>
            <person name="Theobald S."/>
            <person name="Brandl J."/>
            <person name="Frisvad J.C."/>
            <person name="Nielsen K.F."/>
            <person name="Lyhne E.K."/>
            <person name="Kogle M.E."/>
            <person name="Kuo A."/>
            <person name="Riley R."/>
            <person name="Clum A."/>
            <person name="Nolan M."/>
            <person name="Lipzen A."/>
            <person name="Salamov A."/>
            <person name="Henrissat B."/>
            <person name="Wiebenga A."/>
            <person name="De Vries R.P."/>
            <person name="Grigoriev I.V."/>
            <person name="Mortensen U.H."/>
            <person name="Andersen M.R."/>
            <person name="Baker S.E."/>
        </authorList>
    </citation>
    <scope>NUCLEOTIDE SEQUENCE [LARGE SCALE GENOMIC DNA]</scope>
    <source>
        <strain evidence="2">CBS 115656</strain>
    </source>
</reference>
<keyword evidence="3" id="KW-1185">Reference proteome</keyword>
<keyword evidence="1" id="KW-0472">Membrane</keyword>
<proteinExistence type="predicted"/>
<dbReference type="OrthoDB" id="4510381at2759"/>